<keyword evidence="1" id="KW-1133">Transmembrane helix</keyword>
<protein>
    <recommendedName>
        <fullName evidence="2">CAAX prenyl protease 2/Lysostaphin resistance protein A-like domain-containing protein</fullName>
    </recommendedName>
</protein>
<proteinExistence type="predicted"/>
<feature type="transmembrane region" description="Helical" evidence="1">
    <location>
        <begin position="12"/>
        <end position="32"/>
    </location>
</feature>
<feature type="transmembrane region" description="Helical" evidence="1">
    <location>
        <begin position="86"/>
        <end position="105"/>
    </location>
</feature>
<dbReference type="GO" id="GO:0004175">
    <property type="term" value="F:endopeptidase activity"/>
    <property type="evidence" value="ECO:0007669"/>
    <property type="project" value="UniProtKB-ARBA"/>
</dbReference>
<accession>A0A644WGE6</accession>
<dbReference type="AlphaFoldDB" id="A0A644WGE6"/>
<gene>
    <name evidence="3" type="ORF">SDC9_49097</name>
</gene>
<sequence>MKIHTKALHFGLKLLPVGVVCSIYLAMTNINAMRDAGVQAPTALLIFASIIQIALIYTLVLSYLGYLLAEKTGLLKSFTFKRKESLYTILVGFGCALVMISDYYIFAPRIAQVQAAYAKESFTLVSLLFSMLYGGIIEEIMLRFFFLSLLVFMLDLLGGRTRAQKPIPAWFYLIANLIAALLFALGHLPATKMAFGEITSLLLMRTLLLNGVLGFVFGLLYWKKGLQYAMLAHALTHLFNQALLRFFIL</sequence>
<dbReference type="InterPro" id="IPR003675">
    <property type="entry name" value="Rce1/LyrA-like_dom"/>
</dbReference>
<organism evidence="3">
    <name type="scientific">bioreactor metagenome</name>
    <dbReference type="NCBI Taxonomy" id="1076179"/>
    <lineage>
        <taxon>unclassified sequences</taxon>
        <taxon>metagenomes</taxon>
        <taxon>ecological metagenomes</taxon>
    </lineage>
</organism>
<keyword evidence="1" id="KW-0812">Transmembrane</keyword>
<feature type="transmembrane region" description="Helical" evidence="1">
    <location>
        <begin position="44"/>
        <end position="66"/>
    </location>
</feature>
<evidence type="ECO:0000313" key="3">
    <source>
        <dbReference type="EMBL" id="MPM02842.1"/>
    </source>
</evidence>
<dbReference type="EMBL" id="VSSQ01000902">
    <property type="protein sequence ID" value="MPM02842.1"/>
    <property type="molecule type" value="Genomic_DNA"/>
</dbReference>
<feature type="transmembrane region" description="Helical" evidence="1">
    <location>
        <begin position="169"/>
        <end position="190"/>
    </location>
</feature>
<comment type="caution">
    <text evidence="3">The sequence shown here is derived from an EMBL/GenBank/DDBJ whole genome shotgun (WGS) entry which is preliminary data.</text>
</comment>
<name>A0A644WGE6_9ZZZZ</name>
<keyword evidence="1" id="KW-0472">Membrane</keyword>
<dbReference type="Pfam" id="PF02517">
    <property type="entry name" value="Rce1-like"/>
    <property type="match status" value="1"/>
</dbReference>
<evidence type="ECO:0000259" key="2">
    <source>
        <dbReference type="Pfam" id="PF02517"/>
    </source>
</evidence>
<evidence type="ECO:0000256" key="1">
    <source>
        <dbReference type="SAM" id="Phobius"/>
    </source>
</evidence>
<dbReference type="GO" id="GO:0080120">
    <property type="term" value="P:CAAX-box protein maturation"/>
    <property type="evidence" value="ECO:0007669"/>
    <property type="project" value="UniProtKB-ARBA"/>
</dbReference>
<reference evidence="3" key="1">
    <citation type="submission" date="2019-08" db="EMBL/GenBank/DDBJ databases">
        <authorList>
            <person name="Kucharzyk K."/>
            <person name="Murdoch R.W."/>
            <person name="Higgins S."/>
            <person name="Loffler F."/>
        </authorList>
    </citation>
    <scope>NUCLEOTIDE SEQUENCE</scope>
</reference>
<feature type="transmembrane region" description="Helical" evidence="1">
    <location>
        <begin position="202"/>
        <end position="222"/>
    </location>
</feature>
<feature type="domain" description="CAAX prenyl protease 2/Lysostaphin resistance protein A-like" evidence="2">
    <location>
        <begin position="122"/>
        <end position="238"/>
    </location>
</feature>